<evidence type="ECO:0000313" key="2">
    <source>
        <dbReference type="Proteomes" id="UP001056255"/>
    </source>
</evidence>
<accession>A0ABY4WXH7</accession>
<name>A0ABY4WXH7_9GAMM</name>
<dbReference type="Proteomes" id="UP001056255">
    <property type="component" value="Chromosome I"/>
</dbReference>
<dbReference type="RefSeq" id="WP_251878901.1">
    <property type="nucleotide sequence ID" value="NZ_CP082275.1"/>
</dbReference>
<evidence type="ECO:0000313" key="1">
    <source>
        <dbReference type="EMBL" id="USH03685.1"/>
    </source>
</evidence>
<proteinExistence type="predicted"/>
<gene>
    <name evidence="1" type="ORF">K6Q96_06745</name>
</gene>
<protein>
    <submittedName>
        <fullName evidence="1">Uncharacterized protein</fullName>
    </submittedName>
</protein>
<keyword evidence="2" id="KW-1185">Reference proteome</keyword>
<sequence>MSMSIHESTYYRRQHVTGTGCVLVSIKFGKTPEDGLLVVRRLTLKQEGSEVQFDLNRHIEEILEGVRSANQKHNGCLEVQEIEVVPNDYPQRGQALAAAFEIAEYVLTKNI</sequence>
<reference evidence="1" key="1">
    <citation type="submission" date="2021-08" db="EMBL/GenBank/DDBJ databases">
        <authorList>
            <person name="Sakaguchi M."/>
            <person name="Kikuchi T."/>
            <person name="Urbanczyk H."/>
        </authorList>
    </citation>
    <scope>NUCLEOTIDE SEQUENCE</scope>
    <source>
        <strain evidence="1">020920N</strain>
    </source>
</reference>
<organism evidence="1 2">
    <name type="scientific">Grimontia kaedaensis</name>
    <dbReference type="NCBI Taxonomy" id="2872157"/>
    <lineage>
        <taxon>Bacteria</taxon>
        <taxon>Pseudomonadati</taxon>
        <taxon>Pseudomonadota</taxon>
        <taxon>Gammaproteobacteria</taxon>
        <taxon>Vibrionales</taxon>
        <taxon>Vibrionaceae</taxon>
        <taxon>Grimontia</taxon>
    </lineage>
</organism>
<dbReference type="EMBL" id="CP082275">
    <property type="protein sequence ID" value="USH03685.1"/>
    <property type="molecule type" value="Genomic_DNA"/>
</dbReference>